<name>A0A1U7DGQ9_9RHOB</name>
<keyword evidence="3" id="KW-1003">Cell membrane</keyword>
<dbReference type="PANTHER" id="PTHR30574:SF1">
    <property type="entry name" value="SULPHUR TRANSPORT DOMAIN-CONTAINING PROTEIN"/>
    <property type="match status" value="1"/>
</dbReference>
<protein>
    <submittedName>
        <fullName evidence="9">Lipocalin</fullName>
    </submittedName>
</protein>
<gene>
    <name evidence="9" type="ORF">BV394_04395</name>
</gene>
<dbReference type="EMBL" id="CP019124">
    <property type="protein sequence ID" value="APX89058.1"/>
    <property type="molecule type" value="Genomic_DNA"/>
</dbReference>
<dbReference type="RefSeq" id="WP_076979081.1">
    <property type="nucleotide sequence ID" value="NZ_CP019124.1"/>
</dbReference>
<dbReference type="PANTHER" id="PTHR30574">
    <property type="entry name" value="INNER MEMBRANE PROTEIN YEDE"/>
    <property type="match status" value="1"/>
</dbReference>
<accession>A0A1U7DGQ9</accession>
<evidence type="ECO:0000256" key="3">
    <source>
        <dbReference type="ARBA" id="ARBA00022475"/>
    </source>
</evidence>
<dbReference type="GO" id="GO:0005886">
    <property type="term" value="C:plasma membrane"/>
    <property type="evidence" value="ECO:0007669"/>
    <property type="project" value="UniProtKB-SubCell"/>
</dbReference>
<dbReference type="Pfam" id="PF04143">
    <property type="entry name" value="Sulf_transp"/>
    <property type="match status" value="1"/>
</dbReference>
<accession>A0A2M9DF00</accession>
<dbReference type="AlphaFoldDB" id="A0A1U7DGQ9"/>
<evidence type="ECO:0000256" key="1">
    <source>
        <dbReference type="ARBA" id="ARBA00004429"/>
    </source>
</evidence>
<evidence type="ECO:0000256" key="5">
    <source>
        <dbReference type="ARBA" id="ARBA00022692"/>
    </source>
</evidence>
<reference evidence="9 10" key="1">
    <citation type="submission" date="2017-01" db="EMBL/GenBank/DDBJ databases">
        <title>Genomic analysis of Xuhuaishuia manganoxidans DY6-4.</title>
        <authorList>
            <person name="Wang X."/>
        </authorList>
    </citation>
    <scope>NUCLEOTIDE SEQUENCE [LARGE SCALE GENOMIC DNA]</scope>
    <source>
        <strain evidence="9 10">DY6-4</strain>
    </source>
</reference>
<organism evidence="9 10">
    <name type="scientific">Brevirhabdus pacifica</name>
    <dbReference type="NCBI Taxonomy" id="1267768"/>
    <lineage>
        <taxon>Bacteria</taxon>
        <taxon>Pseudomonadati</taxon>
        <taxon>Pseudomonadota</taxon>
        <taxon>Alphaproteobacteria</taxon>
        <taxon>Rhodobacterales</taxon>
        <taxon>Paracoccaceae</taxon>
        <taxon>Brevirhabdus</taxon>
    </lineage>
</organism>
<keyword evidence="6" id="KW-1133">Transmembrane helix</keyword>
<evidence type="ECO:0000313" key="9">
    <source>
        <dbReference type="EMBL" id="APX89058.1"/>
    </source>
</evidence>
<keyword evidence="4" id="KW-0997">Cell inner membrane</keyword>
<proteinExistence type="inferred from homology"/>
<keyword evidence="2" id="KW-0813">Transport</keyword>
<keyword evidence="10" id="KW-1185">Reference proteome</keyword>
<evidence type="ECO:0000256" key="2">
    <source>
        <dbReference type="ARBA" id="ARBA00022448"/>
    </source>
</evidence>
<evidence type="ECO:0000256" key="7">
    <source>
        <dbReference type="ARBA" id="ARBA00023136"/>
    </source>
</evidence>
<comment type="similarity">
    <text evidence="8">Belongs to the TsuA/YedE (TC 9.B.102) family.</text>
</comment>
<comment type="subcellular location">
    <subcellularLocation>
        <location evidence="1">Cell inner membrane</location>
        <topology evidence="1">Multi-pass membrane protein</topology>
    </subcellularLocation>
</comment>
<keyword evidence="7" id="KW-0472">Membrane</keyword>
<evidence type="ECO:0000256" key="6">
    <source>
        <dbReference type="ARBA" id="ARBA00022989"/>
    </source>
</evidence>
<dbReference type="Proteomes" id="UP000187266">
    <property type="component" value="Chromosome"/>
</dbReference>
<evidence type="ECO:0000313" key="10">
    <source>
        <dbReference type="Proteomes" id="UP000187266"/>
    </source>
</evidence>
<dbReference type="InterPro" id="IPR007272">
    <property type="entry name" value="Sulf_transp_TsuA/YedE"/>
</dbReference>
<dbReference type="STRING" id="1267768.BV394_04395"/>
<sequence>MIETLIDWIGTADLLLLGGVSVGFLFGAFAQQSRFCLRSAVTEFRRREPGTKLAVWLFAFSVAMAGVQTAIILGWLDVSQSRMIAATGSMSGAAIGGLLFGVGMICARGCATRLLVLSATGNLRALLAGLVFAVAAQSAYMGLLAPLRNGLSALWVVPGGHNREVLSLLGGGPRLGLAIGLLWLCAGLAVALYSRVSRAKLMAAIGAGLAIPLGWIFTYSVSQASFDIVSVESLTFSGPSAELLMLTVAPFDKALDFGIGIMPGVFLGAFTAAFLTGELKIQGFDSGHTVPRYVAGALLMGFGAMLAGGCAVGAGVTGGSILAVTAWTALIGMWVGAMVADWAFVRFGAEAEGSVSSSELAPSV</sequence>
<dbReference type="OrthoDB" id="5342349at2"/>
<keyword evidence="5" id="KW-0812">Transmembrane</keyword>
<evidence type="ECO:0000256" key="4">
    <source>
        <dbReference type="ARBA" id="ARBA00022519"/>
    </source>
</evidence>
<evidence type="ECO:0000256" key="8">
    <source>
        <dbReference type="ARBA" id="ARBA00035655"/>
    </source>
</evidence>